<keyword evidence="5" id="KW-1185">Reference proteome</keyword>
<name>A0A7X1AYI3_9BACT</name>
<comment type="caution">
    <text evidence="4">The sequence shown here is derived from an EMBL/GenBank/DDBJ whole genome shotgun (WGS) entry which is preliminary data.</text>
</comment>
<evidence type="ECO:0000256" key="1">
    <source>
        <dbReference type="ARBA" id="ARBA00004167"/>
    </source>
</evidence>
<reference evidence="4 5" key="1">
    <citation type="submission" date="2020-07" db="EMBL/GenBank/DDBJ databases">
        <authorList>
            <person name="Feng X."/>
        </authorList>
    </citation>
    <scope>NUCLEOTIDE SEQUENCE [LARGE SCALE GENOMIC DNA]</scope>
    <source>
        <strain evidence="4 5">JCM14086</strain>
    </source>
</reference>
<dbReference type="Pfam" id="PF01145">
    <property type="entry name" value="Band_7"/>
    <property type="match status" value="1"/>
</dbReference>
<dbReference type="Gene3D" id="3.30.479.30">
    <property type="entry name" value="Band 7 domain"/>
    <property type="match status" value="1"/>
</dbReference>
<evidence type="ECO:0000313" key="5">
    <source>
        <dbReference type="Proteomes" id="UP000525652"/>
    </source>
</evidence>
<dbReference type="GO" id="GO:0005886">
    <property type="term" value="C:plasma membrane"/>
    <property type="evidence" value="ECO:0007669"/>
    <property type="project" value="InterPro"/>
</dbReference>
<dbReference type="SUPFAM" id="SSF117892">
    <property type="entry name" value="Band 7/SPFH domain"/>
    <property type="match status" value="1"/>
</dbReference>
<comment type="similarity">
    <text evidence="2">Belongs to the band 7/mec-2 family.</text>
</comment>
<protein>
    <submittedName>
        <fullName evidence="4">Slipin family protein</fullName>
    </submittedName>
</protein>
<dbReference type="PANTHER" id="PTHR10264:SF83">
    <property type="entry name" value="BLL5629 PROTEIN"/>
    <property type="match status" value="1"/>
</dbReference>
<dbReference type="EMBL" id="JACHVA010000046">
    <property type="protein sequence ID" value="MBC2601170.1"/>
    <property type="molecule type" value="Genomic_DNA"/>
</dbReference>
<dbReference type="AlphaFoldDB" id="A0A7X1AYI3"/>
<evidence type="ECO:0000259" key="3">
    <source>
        <dbReference type="SMART" id="SM00244"/>
    </source>
</evidence>
<accession>A0A7X1AYI3</accession>
<proteinExistence type="inferred from homology"/>
<organism evidence="4 5">
    <name type="scientific">Puniceicoccus vermicola</name>
    <dbReference type="NCBI Taxonomy" id="388746"/>
    <lineage>
        <taxon>Bacteria</taxon>
        <taxon>Pseudomonadati</taxon>
        <taxon>Verrucomicrobiota</taxon>
        <taxon>Opitutia</taxon>
        <taxon>Puniceicoccales</taxon>
        <taxon>Puniceicoccaceae</taxon>
        <taxon>Puniceicoccus</taxon>
    </lineage>
</organism>
<gene>
    <name evidence="4" type="ORF">H5P30_05170</name>
</gene>
<dbReference type="RefSeq" id="WP_185691895.1">
    <property type="nucleotide sequence ID" value="NZ_JACHVA010000046.1"/>
</dbReference>
<dbReference type="PANTHER" id="PTHR10264">
    <property type="entry name" value="BAND 7 PROTEIN-RELATED"/>
    <property type="match status" value="1"/>
</dbReference>
<dbReference type="SMART" id="SM00244">
    <property type="entry name" value="PHB"/>
    <property type="match status" value="1"/>
</dbReference>
<feature type="domain" description="Band 7" evidence="3">
    <location>
        <begin position="140"/>
        <end position="299"/>
    </location>
</feature>
<evidence type="ECO:0000256" key="2">
    <source>
        <dbReference type="ARBA" id="ARBA00008164"/>
    </source>
</evidence>
<dbReference type="InterPro" id="IPR036013">
    <property type="entry name" value="Band_7/SPFH_dom_sf"/>
</dbReference>
<comment type="subcellular location">
    <subcellularLocation>
        <location evidence="1">Membrane</location>
        <topology evidence="1">Single-pass membrane protein</topology>
    </subcellularLocation>
</comment>
<sequence length="371" mass="42437">MQIIKRIYIPYEYVGLKFRDGRFVELLMPGRKWIFDPFGRTTVDIVWQGNPWIEVSSSQLRQLRDESVISDHADFIDLKDNQRALVWLDGRFYGILGPGLYGYWKTPVKTKVEVVDVESVRFQHPQFDIITKDKDVAVHLNIHEIEDGGVGVLYVDGEFEEILNPGRYAFWKNTRKVRIYAYDLREKILDVTGQEIMTADKVTLRLNAVLSYFLKDVRKVAESSENIGQALYREIQLIIRAEVGGRTLDQLLADKSTVANEALNAIRAKAADYGVEVKGLGIRDVILPGDMKELLNQVIEAEKAAQANNIKRREETAAMRSQLNSAKLIEQNPTLMRLRELESVEKITEKANLQIFVGDGQELSKRIVKLI</sequence>
<dbReference type="InterPro" id="IPR001107">
    <property type="entry name" value="Band_7"/>
</dbReference>
<dbReference type="CDD" id="cd13438">
    <property type="entry name" value="SPFH_eoslipins_u2"/>
    <property type="match status" value="1"/>
</dbReference>
<dbReference type="InterPro" id="IPR043202">
    <property type="entry name" value="Band-7_stomatin-like"/>
</dbReference>
<evidence type="ECO:0000313" key="4">
    <source>
        <dbReference type="EMBL" id="MBC2601170.1"/>
    </source>
</evidence>
<dbReference type="Proteomes" id="UP000525652">
    <property type="component" value="Unassembled WGS sequence"/>
</dbReference>